<dbReference type="GO" id="GO:0005506">
    <property type="term" value="F:iron ion binding"/>
    <property type="evidence" value="ECO:0007669"/>
    <property type="project" value="UniProtKB-ARBA"/>
</dbReference>
<dbReference type="RefSeq" id="WP_085806626.1">
    <property type="nucleotide sequence ID" value="NZ_FWFX01000010.1"/>
</dbReference>
<dbReference type="Gene3D" id="2.60.120.620">
    <property type="entry name" value="q2cbj1_9rhob like domain"/>
    <property type="match status" value="1"/>
</dbReference>
<accession>A0A1X6ZPY3</accession>
<evidence type="ECO:0000313" key="3">
    <source>
        <dbReference type="Proteomes" id="UP000193061"/>
    </source>
</evidence>
<keyword evidence="2" id="KW-0223">Dioxygenase</keyword>
<dbReference type="SUPFAM" id="SSF51197">
    <property type="entry name" value="Clavaminate synthase-like"/>
    <property type="match status" value="1"/>
</dbReference>
<evidence type="ECO:0000313" key="2">
    <source>
        <dbReference type="EMBL" id="SLN58146.1"/>
    </source>
</evidence>
<reference evidence="2 3" key="1">
    <citation type="submission" date="2017-03" db="EMBL/GenBank/DDBJ databases">
        <authorList>
            <person name="Afonso C.L."/>
            <person name="Miller P.J."/>
            <person name="Scott M.A."/>
            <person name="Spackman E."/>
            <person name="Goraichik I."/>
            <person name="Dimitrov K.M."/>
            <person name="Suarez D.L."/>
            <person name="Swayne D.E."/>
        </authorList>
    </citation>
    <scope>NUCLEOTIDE SEQUENCE [LARGE SCALE GENOMIC DNA]</scope>
    <source>
        <strain evidence="2 3">CECT 7450</strain>
    </source>
</reference>
<proteinExistence type="predicted"/>
<dbReference type="InterPro" id="IPR008775">
    <property type="entry name" value="Phytyl_CoA_dOase-like"/>
</dbReference>
<organism evidence="2 3">
    <name type="scientific">Roseovarius albus</name>
    <dbReference type="NCBI Taxonomy" id="1247867"/>
    <lineage>
        <taxon>Bacteria</taxon>
        <taxon>Pseudomonadati</taxon>
        <taxon>Pseudomonadota</taxon>
        <taxon>Alphaproteobacteria</taxon>
        <taxon>Rhodobacterales</taxon>
        <taxon>Roseobacteraceae</taxon>
        <taxon>Roseovarius</taxon>
    </lineage>
</organism>
<gene>
    <name evidence="2" type="ORF">ROA7450_03004</name>
</gene>
<comment type="cofactor">
    <cofactor evidence="1">
        <name>Fe(2+)</name>
        <dbReference type="ChEBI" id="CHEBI:29033"/>
    </cofactor>
</comment>
<dbReference type="PANTHER" id="PTHR20883:SF48">
    <property type="entry name" value="ECTOINE DIOXYGENASE"/>
    <property type="match status" value="1"/>
</dbReference>
<protein>
    <submittedName>
        <fullName evidence="2">Phytanoyl-CoA dioxygenase (PhyH)</fullName>
    </submittedName>
</protein>
<dbReference type="GO" id="GO:0016706">
    <property type="term" value="F:2-oxoglutarate-dependent dioxygenase activity"/>
    <property type="evidence" value="ECO:0007669"/>
    <property type="project" value="UniProtKB-ARBA"/>
</dbReference>
<dbReference type="PANTHER" id="PTHR20883">
    <property type="entry name" value="PHYTANOYL-COA DIOXYGENASE DOMAIN CONTAINING 1"/>
    <property type="match status" value="1"/>
</dbReference>
<dbReference type="Pfam" id="PF05721">
    <property type="entry name" value="PhyH"/>
    <property type="match status" value="1"/>
</dbReference>
<dbReference type="AlphaFoldDB" id="A0A1X6ZPY3"/>
<sequence>MGRKLTDAQIEAFHRDGFVSPIDVFTEEEALRLRKELEAAEEKWPEAFQGAARNNAHLNLMCLDEIVHNTTLVDAIEDLIGPDILNYGTVLFIKEPKDPGFVSWHQDARYMGLEPHVGVTAWVALTEANDENGCMQMIPGSQGAIRQHNDTFGEENILTRGQEVQDVDESKAVSTVLRPGQMSIHSARVVHSSQPNRSNDRRIGFVIQPYMPPHVTQTITPTGAQLVRGSDPLGNFERLKRPTTDMDPDDITRKDWVNQTWADILYHGAKMRRDY</sequence>
<keyword evidence="3" id="KW-1185">Reference proteome</keyword>
<dbReference type="Proteomes" id="UP000193061">
    <property type="component" value="Unassembled WGS sequence"/>
</dbReference>
<name>A0A1X6ZPY3_9RHOB</name>
<dbReference type="OrthoDB" id="9791262at2"/>
<keyword evidence="2" id="KW-0560">Oxidoreductase</keyword>
<evidence type="ECO:0000256" key="1">
    <source>
        <dbReference type="ARBA" id="ARBA00001954"/>
    </source>
</evidence>
<dbReference type="EMBL" id="FWFX01000010">
    <property type="protein sequence ID" value="SLN58146.1"/>
    <property type="molecule type" value="Genomic_DNA"/>
</dbReference>